<evidence type="ECO:0000256" key="1">
    <source>
        <dbReference type="ARBA" id="ARBA00009226"/>
    </source>
</evidence>
<dbReference type="Gene3D" id="2.30.330.10">
    <property type="entry name" value="SpoA-like"/>
    <property type="match status" value="1"/>
</dbReference>
<dbReference type="PANTHER" id="PTHR30034">
    <property type="entry name" value="FLAGELLAR MOTOR SWITCH PROTEIN FLIM"/>
    <property type="match status" value="1"/>
</dbReference>
<keyword evidence="3" id="KW-0282">Flagellum</keyword>
<dbReference type="EMBL" id="DSOK01000067">
    <property type="protein sequence ID" value="HEN14258.1"/>
    <property type="molecule type" value="Genomic_DNA"/>
</dbReference>
<dbReference type="GO" id="GO:0003774">
    <property type="term" value="F:cytoskeletal motor activity"/>
    <property type="evidence" value="ECO:0007669"/>
    <property type="project" value="InterPro"/>
</dbReference>
<protein>
    <submittedName>
        <fullName evidence="3">FliM/FliN family flagellar motor switch protein</fullName>
    </submittedName>
</protein>
<dbReference type="GO" id="GO:0050918">
    <property type="term" value="P:positive chemotaxis"/>
    <property type="evidence" value="ECO:0007669"/>
    <property type="project" value="TreeGrafter"/>
</dbReference>
<evidence type="ECO:0000313" key="3">
    <source>
        <dbReference type="EMBL" id="HEN14258.1"/>
    </source>
</evidence>
<comment type="similarity">
    <text evidence="1">Belongs to the FliN/MopA/SpaO family.</text>
</comment>
<dbReference type="SUPFAM" id="SSF101801">
    <property type="entry name" value="Surface presentation of antigens (SPOA)"/>
    <property type="match status" value="1"/>
</dbReference>
<dbReference type="AlphaFoldDB" id="A0A7C2JZ12"/>
<reference evidence="3" key="1">
    <citation type="journal article" date="2020" name="mSystems">
        <title>Genome- and Community-Level Interaction Insights into Carbon Utilization and Element Cycling Functions of Hydrothermarchaeota in Hydrothermal Sediment.</title>
        <authorList>
            <person name="Zhou Z."/>
            <person name="Liu Y."/>
            <person name="Xu W."/>
            <person name="Pan J."/>
            <person name="Luo Z.H."/>
            <person name="Li M."/>
        </authorList>
    </citation>
    <scope>NUCLEOTIDE SEQUENCE [LARGE SCALE GENOMIC DNA]</scope>
    <source>
        <strain evidence="3">SpSt-339</strain>
    </source>
</reference>
<dbReference type="GO" id="GO:0009425">
    <property type="term" value="C:bacterial-type flagellum basal body"/>
    <property type="evidence" value="ECO:0007669"/>
    <property type="project" value="InterPro"/>
</dbReference>
<dbReference type="InterPro" id="IPR001543">
    <property type="entry name" value="FliN-like_C"/>
</dbReference>
<dbReference type="PANTHER" id="PTHR30034:SF6">
    <property type="entry name" value="YOP PROTEINS TRANSLOCATION PROTEIN Q"/>
    <property type="match status" value="1"/>
</dbReference>
<gene>
    <name evidence="3" type="ORF">ENQ76_02150</name>
</gene>
<name>A0A7C2JZ12_9PLAN</name>
<sequence>MHLAIRGPESQTAVRECAGGLDRQLAWPSRRECRSLIVCVESGCDVYASGFEIHPKFPGALPDFLPKALKTGNACMSAFDLNLGERMSAHLEAQRSLLAESWNQCFDVRCQLLPGDRTTVNLAELPELWRQPGLVVLFEQGNTGAAVLVPASCGLPEWYRTPNDSQKSRLDTLAMEWSLNLWPEDHAVERSGSLVVPNLAEYLAASQPATDAVWQTLDVQDESEERLGTLALVWPLAERLWECPTAAAAPSAEESAAPTTGPVAPAMTRAPDPFARLRKLPVTISVRLAEKRISLSQLMALTPGALVTFSKPCDDLLDLYVNNSLYCRGEAVKIGESFGLKIDHVGVQVERKSKLLY</sequence>
<dbReference type="Pfam" id="PF01052">
    <property type="entry name" value="FliMN_C"/>
    <property type="match status" value="1"/>
</dbReference>
<keyword evidence="3" id="KW-0969">Cilium</keyword>
<organism evidence="3">
    <name type="scientific">Schlesneria paludicola</name>
    <dbReference type="NCBI Taxonomy" id="360056"/>
    <lineage>
        <taxon>Bacteria</taxon>
        <taxon>Pseudomonadati</taxon>
        <taxon>Planctomycetota</taxon>
        <taxon>Planctomycetia</taxon>
        <taxon>Planctomycetales</taxon>
        <taxon>Planctomycetaceae</taxon>
        <taxon>Schlesneria</taxon>
    </lineage>
</organism>
<dbReference type="InterPro" id="IPR036429">
    <property type="entry name" value="SpoA-like_sf"/>
</dbReference>
<comment type="caution">
    <text evidence="3">The sequence shown here is derived from an EMBL/GenBank/DDBJ whole genome shotgun (WGS) entry which is preliminary data.</text>
</comment>
<feature type="domain" description="Flagellar motor switch protein FliN-like C-terminal" evidence="2">
    <location>
        <begin position="276"/>
        <end position="345"/>
    </location>
</feature>
<dbReference type="InterPro" id="IPR001172">
    <property type="entry name" value="FliN_T3SS_HrcQb"/>
</dbReference>
<accession>A0A7C2JZ12</accession>
<keyword evidence="3" id="KW-0966">Cell projection</keyword>
<evidence type="ECO:0000259" key="2">
    <source>
        <dbReference type="Pfam" id="PF01052"/>
    </source>
</evidence>
<dbReference type="PRINTS" id="PR00956">
    <property type="entry name" value="FLGMOTORFLIN"/>
</dbReference>
<proteinExistence type="inferred from homology"/>
<dbReference type="GO" id="GO:0071978">
    <property type="term" value="P:bacterial-type flagellum-dependent swarming motility"/>
    <property type="evidence" value="ECO:0007669"/>
    <property type="project" value="TreeGrafter"/>
</dbReference>